<reference evidence="2" key="2">
    <citation type="submission" date="2015-03" db="UniProtKB">
        <authorList>
            <consortium name="EnsemblPlants"/>
        </authorList>
    </citation>
    <scope>IDENTIFICATION</scope>
</reference>
<protein>
    <submittedName>
        <fullName evidence="2">Uncharacterized protein</fullName>
    </submittedName>
</protein>
<proteinExistence type="predicted"/>
<feature type="compositionally biased region" description="Basic residues" evidence="1">
    <location>
        <begin position="44"/>
        <end position="54"/>
    </location>
</feature>
<dbReference type="EnsemblPlants" id="Bo8g027430.1">
    <property type="protein sequence ID" value="Bo8g027430.1"/>
    <property type="gene ID" value="Bo8g027430"/>
</dbReference>
<keyword evidence="3" id="KW-1185">Reference proteome</keyword>
<reference evidence="2 3" key="1">
    <citation type="journal article" date="2014" name="Genome Biol.">
        <title>Transcriptome and methylome profiling reveals relics of genome dominance in the mesopolyploid Brassica oleracea.</title>
        <authorList>
            <person name="Parkin I.A."/>
            <person name="Koh C."/>
            <person name="Tang H."/>
            <person name="Robinson S.J."/>
            <person name="Kagale S."/>
            <person name="Clarke W.E."/>
            <person name="Town C.D."/>
            <person name="Nixon J."/>
            <person name="Krishnakumar V."/>
            <person name="Bidwell S.L."/>
            <person name="Denoeud F."/>
            <person name="Belcram H."/>
            <person name="Links M.G."/>
            <person name="Just J."/>
            <person name="Clarke C."/>
            <person name="Bender T."/>
            <person name="Huebert T."/>
            <person name="Mason A.S."/>
            <person name="Pires J.C."/>
            <person name="Barker G."/>
            <person name="Moore J."/>
            <person name="Walley P.G."/>
            <person name="Manoli S."/>
            <person name="Batley J."/>
            <person name="Edwards D."/>
            <person name="Nelson M.N."/>
            <person name="Wang X."/>
            <person name="Paterson A.H."/>
            <person name="King G."/>
            <person name="Bancroft I."/>
            <person name="Chalhoub B."/>
            <person name="Sharpe A.G."/>
        </authorList>
    </citation>
    <scope>NUCLEOTIDE SEQUENCE</scope>
    <source>
        <strain evidence="2 3">cv. TO1000</strain>
    </source>
</reference>
<dbReference type="AlphaFoldDB" id="A0A0D3DKQ4"/>
<feature type="region of interest" description="Disordered" evidence="1">
    <location>
        <begin position="44"/>
        <end position="69"/>
    </location>
</feature>
<evidence type="ECO:0000313" key="2">
    <source>
        <dbReference type="EnsemblPlants" id="Bo8g027430.1"/>
    </source>
</evidence>
<evidence type="ECO:0000256" key="1">
    <source>
        <dbReference type="SAM" id="MobiDB-lite"/>
    </source>
</evidence>
<name>A0A0D3DKQ4_BRAOL</name>
<dbReference type="Proteomes" id="UP000032141">
    <property type="component" value="Chromosome C8"/>
</dbReference>
<evidence type="ECO:0000313" key="3">
    <source>
        <dbReference type="Proteomes" id="UP000032141"/>
    </source>
</evidence>
<dbReference type="HOGENOM" id="CLU_170602_0_0_1"/>
<sequence>MQPPFCLIQKLKRSSVENSRRPETLAVELSLSLLRRLSLSLSPRRRSLSPRRRTLSLSSPAPCGGGGDQIPISSPLSLVSRSGSRSRLRTVSRSIWMWVGRYFKEGYASADSWD</sequence>
<accession>A0A0D3DKQ4</accession>
<dbReference type="Gramene" id="Bo8g027430.1">
    <property type="protein sequence ID" value="Bo8g027430.1"/>
    <property type="gene ID" value="Bo8g027430"/>
</dbReference>
<organism evidence="2 3">
    <name type="scientific">Brassica oleracea var. oleracea</name>
    <dbReference type="NCBI Taxonomy" id="109376"/>
    <lineage>
        <taxon>Eukaryota</taxon>
        <taxon>Viridiplantae</taxon>
        <taxon>Streptophyta</taxon>
        <taxon>Embryophyta</taxon>
        <taxon>Tracheophyta</taxon>
        <taxon>Spermatophyta</taxon>
        <taxon>Magnoliopsida</taxon>
        <taxon>eudicotyledons</taxon>
        <taxon>Gunneridae</taxon>
        <taxon>Pentapetalae</taxon>
        <taxon>rosids</taxon>
        <taxon>malvids</taxon>
        <taxon>Brassicales</taxon>
        <taxon>Brassicaceae</taxon>
        <taxon>Brassiceae</taxon>
        <taxon>Brassica</taxon>
    </lineage>
</organism>